<comment type="caution">
    <text evidence="1">The sequence shown here is derived from an EMBL/GenBank/DDBJ whole genome shotgun (WGS) entry which is preliminary data.</text>
</comment>
<dbReference type="Proteomes" id="UP000784294">
    <property type="component" value="Unassembled WGS sequence"/>
</dbReference>
<dbReference type="AlphaFoldDB" id="A0A3S5CMJ5"/>
<accession>A0A3S5CMJ5</accession>
<dbReference type="EMBL" id="CAAALY010245240">
    <property type="protein sequence ID" value="VEL33146.1"/>
    <property type="molecule type" value="Genomic_DNA"/>
</dbReference>
<gene>
    <name evidence="1" type="ORF">PXEA_LOCUS26586</name>
</gene>
<reference evidence="1" key="1">
    <citation type="submission" date="2018-11" db="EMBL/GenBank/DDBJ databases">
        <authorList>
            <consortium name="Pathogen Informatics"/>
        </authorList>
    </citation>
    <scope>NUCLEOTIDE SEQUENCE</scope>
</reference>
<proteinExistence type="predicted"/>
<name>A0A3S5CMJ5_9PLAT</name>
<evidence type="ECO:0000313" key="1">
    <source>
        <dbReference type="EMBL" id="VEL33146.1"/>
    </source>
</evidence>
<evidence type="ECO:0000313" key="2">
    <source>
        <dbReference type="Proteomes" id="UP000784294"/>
    </source>
</evidence>
<sequence>MFGFNQVDENVGYLNVVHGIPQDSSHYLASSPSPIHNAAATAIALAAGLPPDRAAIMAYAAQALGTDTVFAGLAAKKKRQQQLQQLEQQKLDEGISNLPSSIANISPLTSVATSTLDSVAIEDFGISTHTSHSPGKTDSSSIVASDVKNDRDSVTHIIKASTHFIYSIFKNIKM</sequence>
<keyword evidence="2" id="KW-1185">Reference proteome</keyword>
<protein>
    <submittedName>
        <fullName evidence="1">Uncharacterized protein</fullName>
    </submittedName>
</protein>
<organism evidence="1 2">
    <name type="scientific">Protopolystoma xenopodis</name>
    <dbReference type="NCBI Taxonomy" id="117903"/>
    <lineage>
        <taxon>Eukaryota</taxon>
        <taxon>Metazoa</taxon>
        <taxon>Spiralia</taxon>
        <taxon>Lophotrochozoa</taxon>
        <taxon>Platyhelminthes</taxon>
        <taxon>Monogenea</taxon>
        <taxon>Polyopisthocotylea</taxon>
        <taxon>Polystomatidea</taxon>
        <taxon>Polystomatidae</taxon>
        <taxon>Protopolystoma</taxon>
    </lineage>
</organism>